<accession>A0AAE3JHW4</accession>
<evidence type="ECO:0000259" key="6">
    <source>
        <dbReference type="SMART" id="SM01144"/>
    </source>
</evidence>
<keyword evidence="4" id="KW-0819">tRNA processing</keyword>
<dbReference type="InterPro" id="IPR005636">
    <property type="entry name" value="DTW"/>
</dbReference>
<evidence type="ECO:0000313" key="7">
    <source>
        <dbReference type="EMBL" id="MCD1654402.1"/>
    </source>
</evidence>
<organism evidence="7 8">
    <name type="scientific">Teretinema zuelzerae</name>
    <dbReference type="NCBI Taxonomy" id="156"/>
    <lineage>
        <taxon>Bacteria</taxon>
        <taxon>Pseudomonadati</taxon>
        <taxon>Spirochaetota</taxon>
        <taxon>Spirochaetia</taxon>
        <taxon>Spirochaetales</taxon>
        <taxon>Treponemataceae</taxon>
        <taxon>Teretinema</taxon>
    </lineage>
</organism>
<reference evidence="7" key="1">
    <citation type="submission" date="2021-08" db="EMBL/GenBank/DDBJ databases">
        <title>Comparative analyses of Brucepasteria parasyntrophica and Teretinema zuelzerae.</title>
        <authorList>
            <person name="Song Y."/>
            <person name="Brune A."/>
        </authorList>
    </citation>
    <scope>NUCLEOTIDE SEQUENCE</scope>
    <source>
        <strain evidence="7">DSM 1903</strain>
    </source>
</reference>
<name>A0AAE3JHW4_9SPIR</name>
<dbReference type="RefSeq" id="WP_230754609.1">
    <property type="nucleotide sequence ID" value="NZ_JAINWA010000001.1"/>
</dbReference>
<dbReference type="GO" id="GO:0008033">
    <property type="term" value="P:tRNA processing"/>
    <property type="evidence" value="ECO:0007669"/>
    <property type="project" value="UniProtKB-KW"/>
</dbReference>
<gene>
    <name evidence="7" type="ORF">K7J14_06750</name>
</gene>
<evidence type="ECO:0000313" key="8">
    <source>
        <dbReference type="Proteomes" id="UP001198163"/>
    </source>
</evidence>
<dbReference type="Pfam" id="PF03942">
    <property type="entry name" value="DTW"/>
    <property type="match status" value="1"/>
</dbReference>
<dbReference type="EMBL" id="JAINWA010000001">
    <property type="protein sequence ID" value="MCD1654402.1"/>
    <property type="molecule type" value="Genomic_DNA"/>
</dbReference>
<dbReference type="AlphaFoldDB" id="A0AAE3JHW4"/>
<evidence type="ECO:0000256" key="3">
    <source>
        <dbReference type="ARBA" id="ARBA00022691"/>
    </source>
</evidence>
<dbReference type="SMART" id="SM01144">
    <property type="entry name" value="DTW"/>
    <property type="match status" value="1"/>
</dbReference>
<evidence type="ECO:0000256" key="4">
    <source>
        <dbReference type="ARBA" id="ARBA00022694"/>
    </source>
</evidence>
<dbReference type="PANTHER" id="PTHR21392">
    <property type="entry name" value="TRNA-URIDINE AMINOCARBOXYPROPYLTRANSFERASE 2"/>
    <property type="match status" value="1"/>
</dbReference>
<keyword evidence="2" id="KW-0808">Transferase</keyword>
<evidence type="ECO:0000256" key="5">
    <source>
        <dbReference type="ARBA" id="ARBA00034489"/>
    </source>
</evidence>
<evidence type="ECO:0000256" key="2">
    <source>
        <dbReference type="ARBA" id="ARBA00022679"/>
    </source>
</evidence>
<dbReference type="GO" id="GO:0016432">
    <property type="term" value="F:tRNA-uridine aminocarboxypropyltransferase activity"/>
    <property type="evidence" value="ECO:0007669"/>
    <property type="project" value="UniProtKB-EC"/>
</dbReference>
<dbReference type="EC" id="2.5.1.25" evidence="1"/>
<protein>
    <recommendedName>
        <fullName evidence="1">tRNA-uridine aminocarboxypropyltransferase</fullName>
        <ecNumber evidence="1">2.5.1.25</ecNumber>
    </recommendedName>
</protein>
<sequence length="221" mass="25277">MFKRCYRCYKPQKACLCDYIRPIDTGIKFVLLMHPKEAYQQKTGTGRLASQSLIDSEILIGIDFTDNARLNALLDSSGEGAAYQPFLLFPGEKAWHTEDPGFPDLLSGKKPLVIIVDATWFFAKKILRLSSNLHDLPTLSFRNSYRSQFEFKTQPAPECLSTIESAYYLIEEFKSNNLISAEVDPSGLMKVFHEMVRYQLACEQIRHEAMAAELYPELFQN</sequence>
<evidence type="ECO:0000256" key="1">
    <source>
        <dbReference type="ARBA" id="ARBA00012386"/>
    </source>
</evidence>
<feature type="domain" description="DTW" evidence="6">
    <location>
        <begin position="1"/>
        <end position="204"/>
    </location>
</feature>
<dbReference type="Proteomes" id="UP001198163">
    <property type="component" value="Unassembled WGS sequence"/>
</dbReference>
<dbReference type="PANTHER" id="PTHR21392:SF0">
    <property type="entry name" value="TRNA-URIDINE AMINOCARBOXYPROPYLTRANSFERASE 2"/>
    <property type="match status" value="1"/>
</dbReference>
<comment type="caution">
    <text evidence="7">The sequence shown here is derived from an EMBL/GenBank/DDBJ whole genome shotgun (WGS) entry which is preliminary data.</text>
</comment>
<keyword evidence="3" id="KW-0949">S-adenosyl-L-methionine</keyword>
<proteinExistence type="inferred from homology"/>
<keyword evidence="8" id="KW-1185">Reference proteome</keyword>
<comment type="similarity">
    <text evidence="5">Belongs to the TDD superfamily. DTWD2 family.</text>
</comment>
<dbReference type="InterPro" id="IPR039262">
    <property type="entry name" value="DTWD2/TAPT"/>
</dbReference>